<dbReference type="EMBL" id="DVOO01000008">
    <property type="protein sequence ID" value="HIV24587.1"/>
    <property type="molecule type" value="Genomic_DNA"/>
</dbReference>
<reference evidence="2" key="2">
    <citation type="journal article" date="2021" name="PeerJ">
        <title>Extensive microbial diversity within the chicken gut microbiome revealed by metagenomics and culture.</title>
        <authorList>
            <person name="Gilroy R."/>
            <person name="Ravi A."/>
            <person name="Getino M."/>
            <person name="Pursley I."/>
            <person name="Horton D.L."/>
            <person name="Alikhan N.F."/>
            <person name="Baker D."/>
            <person name="Gharbi K."/>
            <person name="Hall N."/>
            <person name="Watson M."/>
            <person name="Adriaenssens E.M."/>
            <person name="Foster-Nyarko E."/>
            <person name="Jarju S."/>
            <person name="Secka A."/>
            <person name="Antonio M."/>
            <person name="Oren A."/>
            <person name="Chaudhuri R.R."/>
            <person name="La Ragione R."/>
            <person name="Hildebrand F."/>
            <person name="Pallen M.J."/>
        </authorList>
    </citation>
    <scope>NUCLEOTIDE SEQUENCE</scope>
    <source>
        <strain evidence="2">CHK188-20938</strain>
    </source>
</reference>
<feature type="signal peptide" evidence="1">
    <location>
        <begin position="1"/>
        <end position="26"/>
    </location>
</feature>
<reference evidence="2" key="1">
    <citation type="submission" date="2020-10" db="EMBL/GenBank/DDBJ databases">
        <authorList>
            <person name="Gilroy R."/>
        </authorList>
    </citation>
    <scope>NUCLEOTIDE SEQUENCE</scope>
    <source>
        <strain evidence="2">CHK188-20938</strain>
    </source>
</reference>
<evidence type="ECO:0000313" key="3">
    <source>
        <dbReference type="Proteomes" id="UP000824169"/>
    </source>
</evidence>
<dbReference type="AlphaFoldDB" id="A0A9D1P211"/>
<dbReference type="Proteomes" id="UP000824169">
    <property type="component" value="Unassembled WGS sequence"/>
</dbReference>
<name>A0A9D1P211_9FIRM</name>
<organism evidence="2 3">
    <name type="scientific">Candidatus Scatomonas pullistercoris</name>
    <dbReference type="NCBI Taxonomy" id="2840920"/>
    <lineage>
        <taxon>Bacteria</taxon>
        <taxon>Bacillati</taxon>
        <taxon>Bacillota</taxon>
        <taxon>Clostridia</taxon>
        <taxon>Lachnospirales</taxon>
        <taxon>Lachnospiraceae</taxon>
        <taxon>Lachnospiraceae incertae sedis</taxon>
        <taxon>Candidatus Scatomonas</taxon>
    </lineage>
</organism>
<accession>A0A9D1P211</accession>
<gene>
    <name evidence="2" type="ORF">IAB71_02180</name>
</gene>
<evidence type="ECO:0000256" key="1">
    <source>
        <dbReference type="SAM" id="SignalP"/>
    </source>
</evidence>
<feature type="chain" id="PRO_5038581781" evidence="1">
    <location>
        <begin position="27"/>
        <end position="213"/>
    </location>
</feature>
<comment type="caution">
    <text evidence="2">The sequence shown here is derived from an EMBL/GenBank/DDBJ whole genome shotgun (WGS) entry which is preliminary data.</text>
</comment>
<evidence type="ECO:0000313" key="2">
    <source>
        <dbReference type="EMBL" id="HIV24587.1"/>
    </source>
</evidence>
<sequence>MKKRYLVLPGSAVALAVALVAAPGLASTEEQPASELSEEAEEVQDGEEVLTLTQQEGVVTFSETEEGNILTLYDMKLELPSGMVMDTGVTEEGTAFAFASAENLRLMLSAGESALLDGTLSEMTEEAQEAYRIYTDFDVEEMYLIDSELTEIGDQVFVMNSYYEETEESAVVLLNTVVDGISYSVGGYTVGELPEDEDLEIIIAMAAALEVNE</sequence>
<proteinExistence type="predicted"/>
<protein>
    <submittedName>
        <fullName evidence="2">Uncharacterized protein</fullName>
    </submittedName>
</protein>
<keyword evidence="1" id="KW-0732">Signal</keyword>